<reference evidence="1" key="1">
    <citation type="journal article" date="2023" name="Mol. Biol. Evol.">
        <title>Third-Generation Sequencing Reveals the Adaptive Role of the Epigenome in Three Deep-Sea Polychaetes.</title>
        <authorList>
            <person name="Perez M."/>
            <person name="Aroh O."/>
            <person name="Sun Y."/>
            <person name="Lan Y."/>
            <person name="Juniper S.K."/>
            <person name="Young C.R."/>
            <person name="Angers B."/>
            <person name="Qian P.Y."/>
        </authorList>
    </citation>
    <scope>NUCLEOTIDE SEQUENCE</scope>
    <source>
        <strain evidence="1">R07B-5</strain>
    </source>
</reference>
<dbReference type="AlphaFoldDB" id="A0AAD9NT25"/>
<protein>
    <submittedName>
        <fullName evidence="1">Uncharacterized protein</fullName>
    </submittedName>
</protein>
<organism evidence="1 2">
    <name type="scientific">Ridgeia piscesae</name>
    <name type="common">Tubeworm</name>
    <dbReference type="NCBI Taxonomy" id="27915"/>
    <lineage>
        <taxon>Eukaryota</taxon>
        <taxon>Metazoa</taxon>
        <taxon>Spiralia</taxon>
        <taxon>Lophotrochozoa</taxon>
        <taxon>Annelida</taxon>
        <taxon>Polychaeta</taxon>
        <taxon>Sedentaria</taxon>
        <taxon>Canalipalpata</taxon>
        <taxon>Sabellida</taxon>
        <taxon>Siboglinidae</taxon>
        <taxon>Ridgeia</taxon>
    </lineage>
</organism>
<accession>A0AAD9NT25</accession>
<name>A0AAD9NT25_RIDPI</name>
<dbReference type="EMBL" id="JAODUO010000479">
    <property type="protein sequence ID" value="KAK2179648.1"/>
    <property type="molecule type" value="Genomic_DNA"/>
</dbReference>
<comment type="caution">
    <text evidence="1">The sequence shown here is derived from an EMBL/GenBank/DDBJ whole genome shotgun (WGS) entry which is preliminary data.</text>
</comment>
<proteinExistence type="predicted"/>
<gene>
    <name evidence="1" type="ORF">NP493_478g02006</name>
</gene>
<sequence>MKNHQYPAKQQSIFGINGTSCSITLLFLKCRSMQ</sequence>
<evidence type="ECO:0000313" key="2">
    <source>
        <dbReference type="Proteomes" id="UP001209878"/>
    </source>
</evidence>
<evidence type="ECO:0000313" key="1">
    <source>
        <dbReference type="EMBL" id="KAK2179648.1"/>
    </source>
</evidence>
<keyword evidence="2" id="KW-1185">Reference proteome</keyword>
<dbReference type="Proteomes" id="UP001209878">
    <property type="component" value="Unassembled WGS sequence"/>
</dbReference>